<evidence type="ECO:0000256" key="1">
    <source>
        <dbReference type="SAM" id="Phobius"/>
    </source>
</evidence>
<feature type="transmembrane region" description="Helical" evidence="1">
    <location>
        <begin position="79"/>
        <end position="97"/>
    </location>
</feature>
<feature type="transmembrane region" description="Helical" evidence="1">
    <location>
        <begin position="44"/>
        <end position="63"/>
    </location>
</feature>
<keyword evidence="1" id="KW-1133">Transmembrane helix</keyword>
<keyword evidence="1" id="KW-0472">Membrane</keyword>
<gene>
    <name evidence="2" type="ORF">GCM10022383_20100</name>
</gene>
<evidence type="ECO:0008006" key="4">
    <source>
        <dbReference type="Google" id="ProtNLM"/>
    </source>
</evidence>
<keyword evidence="3" id="KW-1185">Reference proteome</keyword>
<sequence>MLDAANREEQETRNPPLPRWFFVVQALALAVALAGQALPLPWSAVVTALGIVTVVAVGVRQVFHRRGYGLVGLDGPGSFPYMISLLIGVGVLVILAISLELPWLWLIAGADAAVTTLEMGRRYRKATGRG</sequence>
<evidence type="ECO:0000313" key="2">
    <source>
        <dbReference type="EMBL" id="GAA3942226.1"/>
    </source>
</evidence>
<proteinExistence type="predicted"/>
<protein>
    <recommendedName>
        <fullName evidence="4">DUF308 domain-containing protein</fullName>
    </recommendedName>
</protein>
<evidence type="ECO:0000313" key="3">
    <source>
        <dbReference type="Proteomes" id="UP001501591"/>
    </source>
</evidence>
<dbReference type="EMBL" id="BAABCP010000001">
    <property type="protein sequence ID" value="GAA3942226.1"/>
    <property type="molecule type" value="Genomic_DNA"/>
</dbReference>
<organism evidence="2 3">
    <name type="scientific">Microbacterium soli</name>
    <dbReference type="NCBI Taxonomy" id="446075"/>
    <lineage>
        <taxon>Bacteria</taxon>
        <taxon>Bacillati</taxon>
        <taxon>Actinomycetota</taxon>
        <taxon>Actinomycetes</taxon>
        <taxon>Micrococcales</taxon>
        <taxon>Microbacteriaceae</taxon>
        <taxon>Microbacterium</taxon>
    </lineage>
</organism>
<name>A0ABP7NES4_9MICO</name>
<accession>A0ABP7NES4</accession>
<comment type="caution">
    <text evidence="2">The sequence shown here is derived from an EMBL/GenBank/DDBJ whole genome shotgun (WGS) entry which is preliminary data.</text>
</comment>
<dbReference type="Proteomes" id="UP001501591">
    <property type="component" value="Unassembled WGS sequence"/>
</dbReference>
<feature type="transmembrane region" description="Helical" evidence="1">
    <location>
        <begin position="20"/>
        <end position="38"/>
    </location>
</feature>
<reference evidence="3" key="1">
    <citation type="journal article" date="2019" name="Int. J. Syst. Evol. Microbiol.">
        <title>The Global Catalogue of Microorganisms (GCM) 10K type strain sequencing project: providing services to taxonomists for standard genome sequencing and annotation.</title>
        <authorList>
            <consortium name="The Broad Institute Genomics Platform"/>
            <consortium name="The Broad Institute Genome Sequencing Center for Infectious Disease"/>
            <person name="Wu L."/>
            <person name="Ma J."/>
        </authorList>
    </citation>
    <scope>NUCLEOTIDE SEQUENCE [LARGE SCALE GENOMIC DNA]</scope>
    <source>
        <strain evidence="3">JCM 17024</strain>
    </source>
</reference>
<keyword evidence="1" id="KW-0812">Transmembrane</keyword>